<dbReference type="RefSeq" id="WP_140465093.1">
    <property type="nucleotide sequence ID" value="NZ_RCYZ01000001.1"/>
</dbReference>
<dbReference type="AlphaFoldDB" id="A0A502HFF9"/>
<reference evidence="2 3" key="1">
    <citation type="journal article" date="2019" name="Environ. Microbiol.">
        <title>Species interactions and distinct microbial communities in high Arctic permafrost affected cryosols are associated with the CH4 and CO2 gas fluxes.</title>
        <authorList>
            <person name="Altshuler I."/>
            <person name="Hamel J."/>
            <person name="Turney S."/>
            <person name="Magnuson E."/>
            <person name="Levesque R."/>
            <person name="Greer C."/>
            <person name="Whyte L.G."/>
        </authorList>
    </citation>
    <scope>NUCLEOTIDE SEQUENCE [LARGE SCALE GENOMIC DNA]</scope>
    <source>
        <strain evidence="2 3">S9.2P</strain>
    </source>
</reference>
<dbReference type="Proteomes" id="UP000317646">
    <property type="component" value="Unassembled WGS sequence"/>
</dbReference>
<proteinExistence type="predicted"/>
<feature type="domain" description="YgjP-like metallopeptidase" evidence="1">
    <location>
        <begin position="31"/>
        <end position="241"/>
    </location>
</feature>
<name>A0A502HFF9_9BACT</name>
<dbReference type="Gene3D" id="3.30.2010.10">
    <property type="entry name" value="Metalloproteases ('zincins'), catalytic domain"/>
    <property type="match status" value="1"/>
</dbReference>
<dbReference type="CDD" id="cd07344">
    <property type="entry name" value="M48_yhfN_like"/>
    <property type="match status" value="1"/>
</dbReference>
<keyword evidence="3" id="KW-1185">Reference proteome</keyword>
<dbReference type="EMBL" id="RCYZ01000001">
    <property type="protein sequence ID" value="TPG72312.1"/>
    <property type="molecule type" value="Genomic_DNA"/>
</dbReference>
<accession>A0A502HFF9</accession>
<sequence length="244" mass="27399">MPRFPAVAPRHETVFHQGQPLNYTLVFRARRTIGFAVRPDGSVHVSAPAGVPADWVAAQVLKRADWIRQHLADFARRTPPVPARRYHAGSSHHYLGRPLALRLAEGPRPAVAVAGNELVITYPAPHAPARTEAVLLAWYARQAPALFAESLARVWPAFEGLNLPRPTLFVRHMRTRWGSCTPTTARIRLTPDLVRATPGCLDYVLLHECCHLKVPDHSPAFYALQSRLLPDWELWKQRLNALPK</sequence>
<evidence type="ECO:0000313" key="3">
    <source>
        <dbReference type="Proteomes" id="UP000317646"/>
    </source>
</evidence>
<evidence type="ECO:0000259" key="1">
    <source>
        <dbReference type="Pfam" id="PF01863"/>
    </source>
</evidence>
<dbReference type="PANTHER" id="PTHR30399">
    <property type="entry name" value="UNCHARACTERIZED PROTEIN YGJP"/>
    <property type="match status" value="1"/>
</dbReference>
<dbReference type="Pfam" id="PF01863">
    <property type="entry name" value="YgjP-like"/>
    <property type="match status" value="1"/>
</dbReference>
<dbReference type="PANTHER" id="PTHR30399:SF1">
    <property type="entry name" value="UTP PYROPHOSPHATASE"/>
    <property type="match status" value="1"/>
</dbReference>
<dbReference type="InterPro" id="IPR053136">
    <property type="entry name" value="UTP_pyrophosphatase-like"/>
</dbReference>
<protein>
    <submittedName>
        <fullName evidence="2">M48 family peptidase</fullName>
    </submittedName>
</protein>
<organism evidence="2 3">
    <name type="scientific">Hymenobacter nivis</name>
    <dbReference type="NCBI Taxonomy" id="1850093"/>
    <lineage>
        <taxon>Bacteria</taxon>
        <taxon>Pseudomonadati</taxon>
        <taxon>Bacteroidota</taxon>
        <taxon>Cytophagia</taxon>
        <taxon>Cytophagales</taxon>
        <taxon>Hymenobacteraceae</taxon>
        <taxon>Hymenobacter</taxon>
    </lineage>
</organism>
<dbReference type="InterPro" id="IPR002725">
    <property type="entry name" value="YgjP-like_metallopeptidase"/>
</dbReference>
<evidence type="ECO:0000313" key="2">
    <source>
        <dbReference type="EMBL" id="TPG72312.1"/>
    </source>
</evidence>
<gene>
    <name evidence="2" type="ORF">EAH73_03520</name>
</gene>
<dbReference type="OrthoDB" id="9811177at2"/>
<comment type="caution">
    <text evidence="2">The sequence shown here is derived from an EMBL/GenBank/DDBJ whole genome shotgun (WGS) entry which is preliminary data.</text>
</comment>